<dbReference type="NCBIfam" id="TIGR04335">
    <property type="entry name" value="AmmeMemoSam_A"/>
    <property type="match status" value="1"/>
</dbReference>
<accession>A0A318U0Y2</accession>
<dbReference type="OrthoDB" id="9782820at2"/>
<evidence type="ECO:0000313" key="4">
    <source>
        <dbReference type="Proteomes" id="UP000247727"/>
    </source>
</evidence>
<comment type="similarity">
    <text evidence="1">Belongs to the MEMO1 family.</text>
</comment>
<feature type="domain" description="AMMECR1" evidence="2">
    <location>
        <begin position="268"/>
        <end position="453"/>
    </location>
</feature>
<dbReference type="PROSITE" id="PS51112">
    <property type="entry name" value="AMMECR1"/>
    <property type="match status" value="1"/>
</dbReference>
<evidence type="ECO:0000313" key="3">
    <source>
        <dbReference type="EMBL" id="PYF09682.1"/>
    </source>
</evidence>
<dbReference type="NCBIfam" id="TIGR04336">
    <property type="entry name" value="AmmeMemoSam_B"/>
    <property type="match status" value="1"/>
</dbReference>
<dbReference type="InterPro" id="IPR036071">
    <property type="entry name" value="AMMECR1_dom_sf"/>
</dbReference>
<dbReference type="AlphaFoldDB" id="A0A318U0Y2"/>
<dbReference type="NCBIfam" id="TIGR00296">
    <property type="entry name" value="TIGR00296 family protein"/>
    <property type="match status" value="1"/>
</dbReference>
<dbReference type="InterPro" id="IPR002733">
    <property type="entry name" value="AMMECR1_domain"/>
</dbReference>
<dbReference type="Gene3D" id="3.30.1490.150">
    <property type="entry name" value="Hypothetical protein ph0010, domain 2"/>
    <property type="match status" value="1"/>
</dbReference>
<dbReference type="Gene3D" id="3.30.700.20">
    <property type="entry name" value="Hypothetical protein ph0010, domain 1"/>
    <property type="match status" value="1"/>
</dbReference>
<dbReference type="Proteomes" id="UP000247727">
    <property type="component" value="Unassembled WGS sequence"/>
</dbReference>
<dbReference type="InterPro" id="IPR002737">
    <property type="entry name" value="MEMO1_fam"/>
</dbReference>
<evidence type="ECO:0000256" key="1">
    <source>
        <dbReference type="ARBA" id="ARBA00006315"/>
    </source>
</evidence>
<organism evidence="3 4">
    <name type="scientific">Rhodobacter viridis</name>
    <dbReference type="NCBI Taxonomy" id="1054202"/>
    <lineage>
        <taxon>Bacteria</taxon>
        <taxon>Pseudomonadati</taxon>
        <taxon>Pseudomonadota</taxon>
        <taxon>Alphaproteobacteria</taxon>
        <taxon>Rhodobacterales</taxon>
        <taxon>Rhodobacter group</taxon>
        <taxon>Rhodobacter</taxon>
    </lineage>
</organism>
<dbReference type="PANTHER" id="PTHR11060:SF0">
    <property type="entry name" value="PROTEIN MEMO1"/>
    <property type="match status" value="1"/>
</dbReference>
<sequence>MTKIRSLRFAGSFFPADPDALAAAVDQGLAACPPLTGALPRAVISAHAGYAYSGRFTGMALAAMPVRPELVVVLSPSHRHAFAGVAYPSDAAFDTGLGLLPINRERLERLAAEGLAHEDDAAHDSEHGIETQLPFLARRFPGVPIAPLVIGAVATETVAVILDALAGPGVLVVLSSDLSHFLTDPEARTKDASTAALIERGEAGGLTGAHACGARAVAGWLTAEAGQASRALRLGMGNSGAVSGDLSRVVGYGAWAFYGLDDDILAAPYRATLLRSARQALEIRLRSGKPPAIAAASFAPALQGLGASFVTLTQAGRLRGCIGSLLAHRPLMEDVIENAQKAGLSDPRFAPVTAADLPGLQIKIAVLTRAAPLTFGSEAEALAAITPGRDGLIFSSRGQRGTFLPMVWDALPDPGEFLRALKRKAGFAPDYWAEDVQISRYRAESFREEKGAF</sequence>
<dbReference type="CDD" id="cd07361">
    <property type="entry name" value="MEMO_like"/>
    <property type="match status" value="1"/>
</dbReference>
<dbReference type="Pfam" id="PF01871">
    <property type="entry name" value="AMMECR1"/>
    <property type="match status" value="1"/>
</dbReference>
<dbReference type="SUPFAM" id="SSF143447">
    <property type="entry name" value="AMMECR1-like"/>
    <property type="match status" value="1"/>
</dbReference>
<dbReference type="InterPro" id="IPR027485">
    <property type="entry name" value="AMMECR1_N"/>
</dbReference>
<evidence type="ECO:0000259" key="2">
    <source>
        <dbReference type="PROSITE" id="PS51112"/>
    </source>
</evidence>
<keyword evidence="4" id="KW-1185">Reference proteome</keyword>
<dbReference type="InterPro" id="IPR023473">
    <property type="entry name" value="AMMECR1"/>
</dbReference>
<dbReference type="InterPro" id="IPR027623">
    <property type="entry name" value="AmmeMemoSam_A"/>
</dbReference>
<dbReference type="PANTHER" id="PTHR11060">
    <property type="entry name" value="PROTEIN MEMO1"/>
    <property type="match status" value="1"/>
</dbReference>
<protein>
    <recommendedName>
        <fullName evidence="2">AMMECR1 domain-containing protein</fullName>
    </recommendedName>
</protein>
<name>A0A318U0Y2_9RHOB</name>
<reference evidence="3 4" key="1">
    <citation type="submission" date="2018-06" db="EMBL/GenBank/DDBJ databases">
        <title>Genomic Encyclopedia of Type Strains, Phase III (KMG-III): the genomes of soil and plant-associated and newly described type strains.</title>
        <authorList>
            <person name="Whitman W."/>
        </authorList>
    </citation>
    <scope>NUCLEOTIDE SEQUENCE [LARGE SCALE GENOMIC DNA]</scope>
    <source>
        <strain evidence="3 4">JA737</strain>
    </source>
</reference>
<dbReference type="SUPFAM" id="SSF53213">
    <property type="entry name" value="LigB-like"/>
    <property type="match status" value="1"/>
</dbReference>
<dbReference type="RefSeq" id="WP_110805800.1">
    <property type="nucleotide sequence ID" value="NZ_QJTK01000007.1"/>
</dbReference>
<proteinExistence type="inferred from homology"/>
<dbReference type="Gene3D" id="3.40.830.10">
    <property type="entry name" value="LigB-like"/>
    <property type="match status" value="1"/>
</dbReference>
<dbReference type="EMBL" id="QJTK01000007">
    <property type="protein sequence ID" value="PYF09682.1"/>
    <property type="molecule type" value="Genomic_DNA"/>
</dbReference>
<dbReference type="Pfam" id="PF01875">
    <property type="entry name" value="Memo"/>
    <property type="match status" value="1"/>
</dbReference>
<gene>
    <name evidence="3" type="ORF">C8J30_10752</name>
</gene>
<comment type="caution">
    <text evidence="3">The sequence shown here is derived from an EMBL/GenBank/DDBJ whole genome shotgun (WGS) entry which is preliminary data.</text>
</comment>